<accession>A0ABX7MMG6</accession>
<sequence>MTDTTTPGVAKYPNLLKPLDLGFTTLRNRTLMGSMHTGLEEAKNGFERLAAFYAERARGGAGLIVTGGIAPNVEGGVFQHAAKMTTDDEVEKHKVITRAVHQADGKICMQILHAGRYAYSPELVAPSAIQAPINPFKPKELDEEGIEKQIQDYVTCAALAQKAGYDGVEIMGSEGYFINQFIVSHTNQRTDRWGGSYENRIRLPLEIVRRVREEVGENFILVYRLSMLDLIEDGSTWEEVVHLAKEIEKAGATIINTGIGWHEARVPTIATSVPRGAFTKVTARLKGEVSIPLVTTNRINMPDVAEKILAEGDADMVSMARPFLADADLVLKAAEDRADEINTCIGCNQACLDHTFSGKLTSCLVNPRACHETELTWVKTANPKSFAVVGAGPAGLAFATTAAERGHKVTLFDAGSEVGGQFNVAKRIPGKEEFYETLRYFRVMLDKYGVDVRLNTRVGVEDLKSGGFDQVVLATGVEPRTPDIEGVDHPKVIGYLDALLGRKPVGQKVAVIGAGGIGFDVSEFIVHKGESPSLDTDHFMREWGVDLSVGHRGGIKGVQAEVPEPAREVYLLQRKASKVGKNLGKTTGWIHRTSLKHRNVQMVPGVTYRKIDDQGLHITITPKGAELGEDRVLPVDTIIICAGQEPLRELQAGLESAGVPVHLIGGADVAAELDAKRAISQGTQLAAEL</sequence>
<feature type="domain" description="FAD/NAD(P)-binding" evidence="11">
    <location>
        <begin position="386"/>
        <end position="667"/>
    </location>
</feature>
<organism evidence="12 13">
    <name type="scientific">Marinobacter salinisoli</name>
    <dbReference type="NCBI Taxonomy" id="2769486"/>
    <lineage>
        <taxon>Bacteria</taxon>
        <taxon>Pseudomonadati</taxon>
        <taxon>Pseudomonadota</taxon>
        <taxon>Gammaproteobacteria</taxon>
        <taxon>Pseudomonadales</taxon>
        <taxon>Marinobacteraceae</taxon>
        <taxon>Marinobacter</taxon>
    </lineage>
</organism>
<proteinExistence type="inferred from homology"/>
<keyword evidence="9" id="KW-0411">Iron-sulfur</keyword>
<dbReference type="InterPro" id="IPR023753">
    <property type="entry name" value="FAD/NAD-binding_dom"/>
</dbReference>
<comment type="cofactor">
    <cofactor evidence="2">
        <name>[4Fe-4S] cluster</name>
        <dbReference type="ChEBI" id="CHEBI:49883"/>
    </cofactor>
</comment>
<dbReference type="Pfam" id="PF00724">
    <property type="entry name" value="Oxidored_FMN"/>
    <property type="match status" value="1"/>
</dbReference>
<evidence type="ECO:0000256" key="5">
    <source>
        <dbReference type="ARBA" id="ARBA00022643"/>
    </source>
</evidence>
<dbReference type="Proteomes" id="UP000663555">
    <property type="component" value="Chromosome"/>
</dbReference>
<dbReference type="InterPro" id="IPR013785">
    <property type="entry name" value="Aldolase_TIM"/>
</dbReference>
<evidence type="ECO:0000256" key="3">
    <source>
        <dbReference type="ARBA" id="ARBA00011048"/>
    </source>
</evidence>
<keyword evidence="5" id="KW-0288">FMN</keyword>
<feature type="domain" description="NADH:flavin oxidoreductase/NADH oxidase N-terminal" evidence="10">
    <location>
        <begin position="15"/>
        <end position="340"/>
    </location>
</feature>
<evidence type="ECO:0000256" key="7">
    <source>
        <dbReference type="ARBA" id="ARBA00023002"/>
    </source>
</evidence>
<evidence type="ECO:0000256" key="8">
    <source>
        <dbReference type="ARBA" id="ARBA00023004"/>
    </source>
</evidence>
<dbReference type="Pfam" id="PF07992">
    <property type="entry name" value="Pyr_redox_2"/>
    <property type="match status" value="1"/>
</dbReference>
<evidence type="ECO:0000256" key="1">
    <source>
        <dbReference type="ARBA" id="ARBA00001917"/>
    </source>
</evidence>
<keyword evidence="8" id="KW-0408">Iron</keyword>
<dbReference type="Gene3D" id="3.50.50.60">
    <property type="entry name" value="FAD/NAD(P)-binding domain"/>
    <property type="match status" value="1"/>
</dbReference>
<dbReference type="PRINTS" id="PR00368">
    <property type="entry name" value="FADPNR"/>
</dbReference>
<evidence type="ECO:0000256" key="2">
    <source>
        <dbReference type="ARBA" id="ARBA00001966"/>
    </source>
</evidence>
<keyword evidence="7" id="KW-0560">Oxidoreductase</keyword>
<evidence type="ECO:0000256" key="6">
    <source>
        <dbReference type="ARBA" id="ARBA00022723"/>
    </source>
</evidence>
<evidence type="ECO:0000256" key="4">
    <source>
        <dbReference type="ARBA" id="ARBA00022630"/>
    </source>
</evidence>
<dbReference type="RefSeq" id="WP_206642616.1">
    <property type="nucleotide sequence ID" value="NZ_CP071247.1"/>
</dbReference>
<dbReference type="PANTHER" id="PTHR42917:SF2">
    <property type="entry name" value="2,4-DIENOYL-COA REDUCTASE [(2E)-ENOYL-COA-PRODUCING]"/>
    <property type="match status" value="1"/>
</dbReference>
<gene>
    <name evidence="12" type="ORF">LPB19_09105</name>
</gene>
<dbReference type="InterPro" id="IPR051793">
    <property type="entry name" value="NADH:flavin_oxidoreductase"/>
</dbReference>
<comment type="similarity">
    <text evidence="3">In the N-terminal section; belongs to the NADH:flavin oxidoreductase/NADH oxidase family.</text>
</comment>
<dbReference type="SUPFAM" id="SSF51905">
    <property type="entry name" value="FAD/NAD(P)-binding domain"/>
    <property type="match status" value="1"/>
</dbReference>
<comment type="cofactor">
    <cofactor evidence="1">
        <name>FMN</name>
        <dbReference type="ChEBI" id="CHEBI:58210"/>
    </cofactor>
</comment>
<keyword evidence="6" id="KW-0479">Metal-binding</keyword>
<evidence type="ECO:0000313" key="13">
    <source>
        <dbReference type="Proteomes" id="UP000663555"/>
    </source>
</evidence>
<dbReference type="CDD" id="cd02930">
    <property type="entry name" value="DCR_FMN"/>
    <property type="match status" value="1"/>
</dbReference>
<dbReference type="EMBL" id="CP071247">
    <property type="protein sequence ID" value="QSP93391.1"/>
    <property type="molecule type" value="Genomic_DNA"/>
</dbReference>
<evidence type="ECO:0000259" key="10">
    <source>
        <dbReference type="Pfam" id="PF00724"/>
    </source>
</evidence>
<reference evidence="12 13" key="1">
    <citation type="submission" date="2021-03" db="EMBL/GenBank/DDBJ databases">
        <title>Genome sequencing of Marinobacter sp. LPB0319.</title>
        <authorList>
            <person name="Kim J."/>
        </authorList>
    </citation>
    <scope>NUCLEOTIDE SEQUENCE [LARGE SCALE GENOMIC DNA]</scope>
    <source>
        <strain evidence="12 13">LPB0319</strain>
    </source>
</reference>
<name>A0ABX7MMG6_9GAMM</name>
<evidence type="ECO:0000256" key="9">
    <source>
        <dbReference type="ARBA" id="ARBA00023014"/>
    </source>
</evidence>
<dbReference type="PANTHER" id="PTHR42917">
    <property type="entry name" value="2,4-DIENOYL-COA REDUCTASE"/>
    <property type="match status" value="1"/>
</dbReference>
<dbReference type="InterPro" id="IPR001155">
    <property type="entry name" value="OxRdtase_FMN_N"/>
</dbReference>
<dbReference type="SUPFAM" id="SSF51395">
    <property type="entry name" value="FMN-linked oxidoreductases"/>
    <property type="match status" value="1"/>
</dbReference>
<evidence type="ECO:0000313" key="12">
    <source>
        <dbReference type="EMBL" id="QSP93391.1"/>
    </source>
</evidence>
<dbReference type="InterPro" id="IPR036188">
    <property type="entry name" value="FAD/NAD-bd_sf"/>
</dbReference>
<keyword evidence="13" id="KW-1185">Reference proteome</keyword>
<protein>
    <submittedName>
        <fullName evidence="12">NADPH-dependent 2,4-dienoyl-CoA reductase</fullName>
    </submittedName>
</protein>
<evidence type="ECO:0000259" key="11">
    <source>
        <dbReference type="Pfam" id="PF07992"/>
    </source>
</evidence>
<dbReference type="Gene3D" id="3.40.50.720">
    <property type="entry name" value="NAD(P)-binding Rossmann-like Domain"/>
    <property type="match status" value="1"/>
</dbReference>
<dbReference type="Gene3D" id="3.20.20.70">
    <property type="entry name" value="Aldolase class I"/>
    <property type="match status" value="1"/>
</dbReference>
<dbReference type="PRINTS" id="PR00411">
    <property type="entry name" value="PNDRDTASEI"/>
</dbReference>
<keyword evidence="4" id="KW-0285">Flavoprotein</keyword>